<name>H9ZGE8_9CRYP</name>
<reference evidence="1" key="1">
    <citation type="journal article" date="2012" name="J. Mol. Evol.">
        <title>Trichocyst ribbons of a cryptomonads are constituted of homologs of R-body proteins produced by the intracellular parasitic bacterium of paramecium.</title>
        <authorList>
            <person name="Yamagishi T."/>
            <person name="Kai A."/>
            <person name="Kawai H."/>
        </authorList>
    </citation>
    <scope>NUCLEOTIDE SEQUENCE</scope>
    <source>
        <strain evidence="1">SAG 28.87</strain>
    </source>
</reference>
<organism evidence="1">
    <name type="scientific">Pyrenomonas helgolandii</name>
    <dbReference type="NCBI Taxonomy" id="141884"/>
    <lineage>
        <taxon>Eukaryota</taxon>
        <taxon>Cryptophyceae</taxon>
        <taxon>Pyrenomonadales</taxon>
        <taxon>Pyrenomonadaceae</taxon>
        <taxon>Pyrenomonas</taxon>
    </lineage>
</organism>
<accession>H9ZGE8</accession>
<sequence length="61" mass="7489">MRTVLYGKKAANLYTQAFVQNTQARALYQESEDTYYRANDAASYDDWRRARHQWDYFYNRH</sequence>
<dbReference type="AlphaFoldDB" id="H9ZGE8"/>
<evidence type="ECO:0000313" key="1">
    <source>
        <dbReference type="EMBL" id="AFH35046.1"/>
    </source>
</evidence>
<dbReference type="EMBL" id="JF826282">
    <property type="protein sequence ID" value="AFH35046.1"/>
    <property type="molecule type" value="mRNA"/>
</dbReference>
<proteinExistence type="evidence at transcript level"/>
<protein>
    <submittedName>
        <fullName evidence="1">Trichocyst-like protein 2</fullName>
    </submittedName>
</protein>
<gene>
    <name evidence="1" type="primary">Tri2</name>
</gene>